<evidence type="ECO:0000259" key="4">
    <source>
        <dbReference type="Pfam" id="PF00171"/>
    </source>
</evidence>
<gene>
    <name evidence="5" type="ORF">GCM10007874_13130</name>
</gene>
<evidence type="ECO:0000256" key="3">
    <source>
        <dbReference type="RuleBase" id="RU003345"/>
    </source>
</evidence>
<dbReference type="InterPro" id="IPR015590">
    <property type="entry name" value="Aldehyde_DH_dom"/>
</dbReference>
<sequence length="499" mass="51856">MSASLDALVQEALTTGRIAGLPGGHFVDGRFQPSHSGARMDSFDPGRGTAFASFAAGDTADVDAAVEAGRRALKGRWRDLKPAERGRILQRAAALIGENAERLAVVESLDSGKKLVEALGDVRGAARTFEYYAGACDKLHGDTMPLGRDHFGMTVHEPVGVTAHIIPWNYPISTTARGLAPALAAGCAVVAKPAEQTPFTALMLADILHQAGLPDGVCNVVTGTGREAGAPLVSHTGIDQITFTGSVATGIGVMQAAAPNVTQLVLELGGKSPVVVFADCNIEAALSGMMEAIYENAGQICSAGSRLVIEKSLSETFLAHLTERVCALTLGHGLTNPGMGPVNSAAQLAKIEGMVASAVERGAKLHTGGARAEGGALGQGWFYQPTIIEPSSSSDAIVQEEVFGPVLTVQPFESEEEALALANGTSYGLVAGIYTADFGRAHRLARDIDAGQVFINEYFAGGIEMPFGGNRKSGFGREKGLDGLKNYTRVKSIAARISG</sequence>
<dbReference type="InterPro" id="IPR016161">
    <property type="entry name" value="Ald_DH/histidinol_DH"/>
</dbReference>
<dbReference type="Gene3D" id="3.40.309.10">
    <property type="entry name" value="Aldehyde Dehydrogenase, Chain A, domain 2"/>
    <property type="match status" value="1"/>
</dbReference>
<dbReference type="Gene3D" id="3.40.605.10">
    <property type="entry name" value="Aldehyde Dehydrogenase, Chain A, domain 1"/>
    <property type="match status" value="1"/>
</dbReference>
<dbReference type="InterPro" id="IPR016163">
    <property type="entry name" value="Ald_DH_C"/>
</dbReference>
<organism evidence="5 6">
    <name type="scientific">Labrys miyagiensis</name>
    <dbReference type="NCBI Taxonomy" id="346912"/>
    <lineage>
        <taxon>Bacteria</taxon>
        <taxon>Pseudomonadati</taxon>
        <taxon>Pseudomonadota</taxon>
        <taxon>Alphaproteobacteria</taxon>
        <taxon>Hyphomicrobiales</taxon>
        <taxon>Xanthobacteraceae</taxon>
        <taxon>Labrys</taxon>
    </lineage>
</organism>
<proteinExistence type="inferred from homology"/>
<dbReference type="InterPro" id="IPR016162">
    <property type="entry name" value="Ald_DH_N"/>
</dbReference>
<keyword evidence="6" id="KW-1185">Reference proteome</keyword>
<evidence type="ECO:0000256" key="2">
    <source>
        <dbReference type="PROSITE-ProRule" id="PRU10007"/>
    </source>
</evidence>
<evidence type="ECO:0000313" key="5">
    <source>
        <dbReference type="EMBL" id="GLS18296.1"/>
    </source>
</evidence>
<feature type="active site" evidence="2">
    <location>
        <position position="267"/>
    </location>
</feature>
<dbReference type="Proteomes" id="UP001156882">
    <property type="component" value="Unassembled WGS sequence"/>
</dbReference>
<dbReference type="CDD" id="cd07109">
    <property type="entry name" value="ALDH_AAS00426"/>
    <property type="match status" value="1"/>
</dbReference>
<keyword evidence="1 3" id="KW-0560">Oxidoreductase</keyword>
<dbReference type="PROSITE" id="PS00070">
    <property type="entry name" value="ALDEHYDE_DEHYDR_CYS"/>
    <property type="match status" value="1"/>
</dbReference>
<comment type="caution">
    <text evidence="5">The sequence shown here is derived from an EMBL/GenBank/DDBJ whole genome shotgun (WGS) entry which is preliminary data.</text>
</comment>
<protein>
    <submittedName>
        <fullName evidence="5">Aldehyde dehydrogenase</fullName>
    </submittedName>
</protein>
<name>A0ABQ6CD61_9HYPH</name>
<evidence type="ECO:0000313" key="6">
    <source>
        <dbReference type="Proteomes" id="UP001156882"/>
    </source>
</evidence>
<evidence type="ECO:0000256" key="1">
    <source>
        <dbReference type="ARBA" id="ARBA00023002"/>
    </source>
</evidence>
<comment type="similarity">
    <text evidence="3">Belongs to the aldehyde dehydrogenase family.</text>
</comment>
<feature type="domain" description="Aldehyde dehydrogenase" evidence="4">
    <location>
        <begin position="33"/>
        <end position="493"/>
    </location>
</feature>
<dbReference type="PANTHER" id="PTHR11699">
    <property type="entry name" value="ALDEHYDE DEHYDROGENASE-RELATED"/>
    <property type="match status" value="1"/>
</dbReference>
<reference evidence="6" key="1">
    <citation type="journal article" date="2019" name="Int. J. Syst. Evol. Microbiol.">
        <title>The Global Catalogue of Microorganisms (GCM) 10K type strain sequencing project: providing services to taxonomists for standard genome sequencing and annotation.</title>
        <authorList>
            <consortium name="The Broad Institute Genomics Platform"/>
            <consortium name="The Broad Institute Genome Sequencing Center for Infectious Disease"/>
            <person name="Wu L."/>
            <person name="Ma J."/>
        </authorList>
    </citation>
    <scope>NUCLEOTIDE SEQUENCE [LARGE SCALE GENOMIC DNA]</scope>
    <source>
        <strain evidence="6">NBRC 101365</strain>
    </source>
</reference>
<dbReference type="RefSeq" id="WP_284311115.1">
    <property type="nucleotide sequence ID" value="NZ_BSPC01000011.1"/>
</dbReference>
<dbReference type="SUPFAM" id="SSF53720">
    <property type="entry name" value="ALDH-like"/>
    <property type="match status" value="1"/>
</dbReference>
<dbReference type="PROSITE" id="PS00687">
    <property type="entry name" value="ALDEHYDE_DEHYDR_GLU"/>
    <property type="match status" value="1"/>
</dbReference>
<accession>A0ABQ6CD61</accession>
<dbReference type="Pfam" id="PF00171">
    <property type="entry name" value="Aldedh"/>
    <property type="match status" value="1"/>
</dbReference>
<dbReference type="EMBL" id="BSPC01000011">
    <property type="protein sequence ID" value="GLS18296.1"/>
    <property type="molecule type" value="Genomic_DNA"/>
</dbReference>
<dbReference type="InterPro" id="IPR016160">
    <property type="entry name" value="Ald_DH_CS_CYS"/>
</dbReference>
<dbReference type="InterPro" id="IPR029510">
    <property type="entry name" value="Ald_DH_CS_GLU"/>
</dbReference>